<dbReference type="Gene3D" id="3.40.190.10">
    <property type="entry name" value="Periplasmic binding protein-like II"/>
    <property type="match status" value="2"/>
</dbReference>
<dbReference type="EMBL" id="VFPE01000001">
    <property type="protein sequence ID" value="TQM33839.1"/>
    <property type="molecule type" value="Genomic_DNA"/>
</dbReference>
<feature type="chain" id="PRO_5021713065" evidence="1">
    <location>
        <begin position="24"/>
        <end position="544"/>
    </location>
</feature>
<dbReference type="SUPFAM" id="SSF53850">
    <property type="entry name" value="Periplasmic binding protein-like II"/>
    <property type="match status" value="1"/>
</dbReference>
<evidence type="ECO:0000256" key="1">
    <source>
        <dbReference type="SAM" id="SignalP"/>
    </source>
</evidence>
<feature type="signal peptide" evidence="1">
    <location>
        <begin position="1"/>
        <end position="23"/>
    </location>
</feature>
<comment type="caution">
    <text evidence="2">The sequence shown here is derived from an EMBL/GenBank/DDBJ whole genome shotgun (WGS) entry which is preliminary data.</text>
</comment>
<sequence length="544" mass="59816">MKHSMIRGVAAVGAVVAMTIAMAACAPAGDDDNGKLVAFGPQGDNGTLKDNSFTEEVEKKFDIDFDWQTTTYDGSVAGEKRQVSLASGDYPDAYFLVPWVDAFSRSEILKYGKQGVLVPLEDLIDEYAPTLKERFEEKPDWKESVTAPDGHIYAITQWSECYHCSFPSKLWMNTTWLKNLGLEQPTTTEELRAVLRAFKDDDPNGNGIADEVPLSGSATQPIVNYLMGAFTYAPYTAPGTPPPMVMEDGEVTMAAASDKWRAGLQYINSLAEEGLLDTAAFTQNGDALKALGDNAGTEILGSAVDLHPYDFVTADSPDGRDKNYDAVAPVAGPDGTQTATWRSPVNPLGMFALTNKSTEDERIKAIKLIDYLVTDDGDKRGAMGPEGEAWVPAEPGDVALDPELDPTFKPLTYDETSNAAWRSMAQYWDSLEYRNSQVVPEDVYSPDGYERRLLIATQEYDPYQPDESILFPAEKLWPNDETSADLADLQTNIANYVTQAQAEFVTGQRDIDDDGAWQAYLSDLEGLGLSQYLQMEQDLYDALK</sequence>
<keyword evidence="1" id="KW-0732">Signal</keyword>
<keyword evidence="3" id="KW-1185">Reference proteome</keyword>
<proteinExistence type="predicted"/>
<dbReference type="PROSITE" id="PS51257">
    <property type="entry name" value="PROKAR_LIPOPROTEIN"/>
    <property type="match status" value="1"/>
</dbReference>
<gene>
    <name evidence="2" type="ORF">FB391_0122</name>
</gene>
<organism evidence="2 3">
    <name type="scientific">Microbacterium kyungheense</name>
    <dbReference type="NCBI Taxonomy" id="1263636"/>
    <lineage>
        <taxon>Bacteria</taxon>
        <taxon>Bacillati</taxon>
        <taxon>Actinomycetota</taxon>
        <taxon>Actinomycetes</taxon>
        <taxon>Micrococcales</taxon>
        <taxon>Microbacteriaceae</taxon>
        <taxon>Microbacterium</taxon>
    </lineage>
</organism>
<evidence type="ECO:0000313" key="3">
    <source>
        <dbReference type="Proteomes" id="UP000320235"/>
    </source>
</evidence>
<accession>A0A543FIZ8</accession>
<protein>
    <submittedName>
        <fullName evidence="2">Putative aldouronate transport system substrate-binding protein</fullName>
    </submittedName>
</protein>
<dbReference type="Proteomes" id="UP000320235">
    <property type="component" value="Unassembled WGS sequence"/>
</dbReference>
<name>A0A543FIZ8_9MICO</name>
<dbReference type="AlphaFoldDB" id="A0A543FIZ8"/>
<evidence type="ECO:0000313" key="2">
    <source>
        <dbReference type="EMBL" id="TQM33839.1"/>
    </source>
</evidence>
<reference evidence="2 3" key="1">
    <citation type="submission" date="2019-06" db="EMBL/GenBank/DDBJ databases">
        <title>Sequencing the genomes of 1000 actinobacteria strains.</title>
        <authorList>
            <person name="Klenk H.-P."/>
        </authorList>
    </citation>
    <scope>NUCLEOTIDE SEQUENCE [LARGE SCALE GENOMIC DNA]</scope>
    <source>
        <strain evidence="2 3">DSM 105492</strain>
    </source>
</reference>